<evidence type="ECO:0000256" key="2">
    <source>
        <dbReference type="SAM" id="SignalP"/>
    </source>
</evidence>
<keyword evidence="2" id="KW-0732">Signal</keyword>
<evidence type="ECO:0000259" key="3">
    <source>
        <dbReference type="PROSITE" id="PS50924"/>
    </source>
</evidence>
<evidence type="ECO:0000256" key="1">
    <source>
        <dbReference type="SAM" id="Phobius"/>
    </source>
</evidence>
<feature type="domain" description="MHYT" evidence="3">
    <location>
        <begin position="60"/>
        <end position="261"/>
    </location>
</feature>
<dbReference type="PROSITE" id="PS50924">
    <property type="entry name" value="MHYT"/>
    <property type="match status" value="1"/>
</dbReference>
<feature type="transmembrane region" description="Helical" evidence="1">
    <location>
        <begin position="200"/>
        <end position="226"/>
    </location>
</feature>
<feature type="transmembrane region" description="Helical" evidence="1">
    <location>
        <begin position="94"/>
        <end position="118"/>
    </location>
</feature>
<feature type="transmembrane region" description="Helical" evidence="1">
    <location>
        <begin position="280"/>
        <end position="302"/>
    </location>
</feature>
<organism evidence="4 5">
    <name type="scientific">Symbiodinium natans</name>
    <dbReference type="NCBI Taxonomy" id="878477"/>
    <lineage>
        <taxon>Eukaryota</taxon>
        <taxon>Sar</taxon>
        <taxon>Alveolata</taxon>
        <taxon>Dinophyceae</taxon>
        <taxon>Suessiales</taxon>
        <taxon>Symbiodiniaceae</taxon>
        <taxon>Symbiodinium</taxon>
    </lineage>
</organism>
<dbReference type="InterPro" id="IPR005330">
    <property type="entry name" value="MHYT_dom"/>
</dbReference>
<feature type="signal peptide" evidence="2">
    <location>
        <begin position="1"/>
        <end position="31"/>
    </location>
</feature>
<keyword evidence="1" id="KW-0472">Membrane</keyword>
<name>A0A812L8U7_9DINO</name>
<evidence type="ECO:0000313" key="5">
    <source>
        <dbReference type="Proteomes" id="UP000604046"/>
    </source>
</evidence>
<feature type="transmembrane region" description="Helical" evidence="1">
    <location>
        <begin position="174"/>
        <end position="194"/>
    </location>
</feature>
<feature type="transmembrane region" description="Helical" evidence="1">
    <location>
        <begin position="143"/>
        <end position="162"/>
    </location>
</feature>
<dbReference type="Proteomes" id="UP000604046">
    <property type="component" value="Unassembled WGS sequence"/>
</dbReference>
<sequence>MCCLPHVSCRSLRRVAAAVIVVLFPVAESGALPKTNSPERRLWQELPPGYVEGEVVDMHFDGMLVLLSAFVSLIGAFAALTTSAYLRLVQSTKWYYIMLLQCGLGLGISTVWAMHFVAMRSVHLWGGSESGGAQEISMGFDKAITSFSALIGWMFSTMAVHLAQGTSRTGHRLALSSVILAAGIFSLHYVGLLAERGPFIIHYDVGMVLMTLVVALICSMGTMALFQHPPKSTKWRVAGAWLVAALVCSMHYIALLPLTHKTHASGWTWSVIWEAAEVRAEVPIIVSLLLDVLLMTGNAFYLEVIQVLDKAARERELQHGDFVSGTKRLMKRCRQMQFPMAVLRAIDFMKLGKIVQHECLRDRKLLVMLDTPVAAAKLRRKGCIIFFSHQWLSADLPDPAGHHFDNMTRAIQAIARSQRLKTENIFVWVDYSCIPQRSTEQQQLAVNSLPAYVAACSEFVVIAPQVLHASTKAPCNFTSYASRFWCRLEVFCALMSAMAQEQAQHISSLMASGVSSAGTINSMSNESPNKESDVSLEDDLCDLSKQSMYMVCEGKLQPLVFLGPHGLKEDFAELLNVYGGRLGCCQRGHKTESGEEILCDKARVVETLTGLYGTMVVRLLKLRKEREGGRLQRGFLQLGDMLIQQREALFPAEYFSTRIQAVHEFLSQELCQSKTRKVRSNGSEGTNGSLTMSDVDLLLQELGAVIVPEDSSVALSDAVLGSCGIGPWRGDEEDPQEPRMLI</sequence>
<dbReference type="OrthoDB" id="264015at2759"/>
<proteinExistence type="predicted"/>
<dbReference type="PANTHER" id="PTHR35152">
    <property type="entry name" value="DOMAIN SIGNALLING PROTEIN, PUTATIVE (AFU_ORTHOLOGUE AFUA_5G11310)-RELATED"/>
    <property type="match status" value="1"/>
</dbReference>
<dbReference type="AlphaFoldDB" id="A0A812L8U7"/>
<keyword evidence="1" id="KW-1133">Transmembrane helix</keyword>
<keyword evidence="5" id="KW-1185">Reference proteome</keyword>
<feature type="chain" id="PRO_5032381329" evidence="2">
    <location>
        <begin position="32"/>
        <end position="742"/>
    </location>
</feature>
<evidence type="ECO:0000313" key="4">
    <source>
        <dbReference type="EMBL" id="CAE7241168.1"/>
    </source>
</evidence>
<keyword evidence="1" id="KW-0812">Transmembrane</keyword>
<gene>
    <name evidence="4" type="primary">lsg1</name>
    <name evidence="4" type="ORF">SNAT2548_LOCUS10870</name>
</gene>
<dbReference type="Pfam" id="PF03707">
    <property type="entry name" value="MHYT"/>
    <property type="match status" value="2"/>
</dbReference>
<comment type="caution">
    <text evidence="4">The sequence shown here is derived from an EMBL/GenBank/DDBJ whole genome shotgun (WGS) entry which is preliminary data.</text>
</comment>
<feature type="transmembrane region" description="Helical" evidence="1">
    <location>
        <begin position="63"/>
        <end position="82"/>
    </location>
</feature>
<accession>A0A812L8U7</accession>
<dbReference type="EMBL" id="CAJNDS010000929">
    <property type="protein sequence ID" value="CAE7241168.1"/>
    <property type="molecule type" value="Genomic_DNA"/>
</dbReference>
<dbReference type="PANTHER" id="PTHR35152:SF1">
    <property type="entry name" value="DOMAIN SIGNALLING PROTEIN, PUTATIVE (AFU_ORTHOLOGUE AFUA_5G11310)-RELATED"/>
    <property type="match status" value="1"/>
</dbReference>
<feature type="transmembrane region" description="Helical" evidence="1">
    <location>
        <begin position="238"/>
        <end position="260"/>
    </location>
</feature>
<protein>
    <submittedName>
        <fullName evidence="4">Lsg1 protein</fullName>
    </submittedName>
</protein>
<reference evidence="4" key="1">
    <citation type="submission" date="2021-02" db="EMBL/GenBank/DDBJ databases">
        <authorList>
            <person name="Dougan E. K."/>
            <person name="Rhodes N."/>
            <person name="Thang M."/>
            <person name="Chan C."/>
        </authorList>
    </citation>
    <scope>NUCLEOTIDE SEQUENCE</scope>
</reference>